<proteinExistence type="predicted"/>
<gene>
    <name evidence="1" type="primary">orf164</name>
</gene>
<accession>A0A411FSM4</accession>
<dbReference type="EMBL" id="MG922861">
    <property type="protein sequence ID" value="QBA96470.1"/>
    <property type="molecule type" value="Genomic_DNA"/>
</dbReference>
<dbReference type="RefSeq" id="YP_009565120.1">
    <property type="nucleotide sequence ID" value="NC_041174.1"/>
</dbReference>
<name>A0A411FSM4_9FLOR</name>
<evidence type="ECO:0000313" key="1">
    <source>
        <dbReference type="EMBL" id="QBA96470.1"/>
    </source>
</evidence>
<geneLocation type="plastid" evidence="1"/>
<dbReference type="AlphaFoldDB" id="A0A411FSM4"/>
<protein>
    <submittedName>
        <fullName evidence="1">Uncharacterized protein</fullName>
    </submittedName>
</protein>
<organism evidence="1">
    <name type="scientific">Gelidium galapagense</name>
    <dbReference type="NCBI Taxonomy" id="317100"/>
    <lineage>
        <taxon>Eukaryota</taxon>
        <taxon>Rhodophyta</taxon>
        <taxon>Florideophyceae</taxon>
        <taxon>Rhodymeniophycidae</taxon>
        <taxon>Gelidiales</taxon>
        <taxon>Gelidiaceae</taxon>
        <taxon>Gelidium</taxon>
    </lineage>
</organism>
<keyword evidence="1" id="KW-0934">Plastid</keyword>
<reference evidence="1" key="1">
    <citation type="submission" date="2018-02" db="EMBL/GenBank/DDBJ databases">
        <title>Two new species of Gelidium (Gelidiales, Rhodophyta) from California, USA.</title>
        <authorList>
            <person name="Hughey J.R."/>
            <person name="Boo G.H."/>
        </authorList>
    </citation>
    <scope>NUCLEOTIDE SEQUENCE</scope>
</reference>
<sequence length="132" mass="13831">MSSTGREYSAILATTNFTALSIPFLKIIGLAPAATFFKPCFTIACAKTVAVVVPSPATSFVFDAACLISATPVFSIEFFNSISFAIVTPSLTICGEPNFLSKTTLRPLGPNVTDTASAKISIPFSKALRALS</sequence>
<dbReference type="GeneID" id="39338629"/>